<feature type="compositionally biased region" description="Basic residues" evidence="1">
    <location>
        <begin position="1"/>
        <end position="15"/>
    </location>
</feature>
<reference evidence="2 3" key="1">
    <citation type="submission" date="2021-07" db="EMBL/GenBank/DDBJ databases">
        <authorList>
            <consortium name="Genoscope - CEA"/>
            <person name="William W."/>
        </authorList>
    </citation>
    <scope>NUCLEOTIDE SEQUENCE [LARGE SCALE GENOMIC DNA]</scope>
</reference>
<evidence type="ECO:0000313" key="2">
    <source>
        <dbReference type="EMBL" id="CAG7897986.1"/>
    </source>
</evidence>
<accession>A0A8D9M4E9</accession>
<evidence type="ECO:0000313" key="3">
    <source>
        <dbReference type="Proteomes" id="UP000694005"/>
    </source>
</evidence>
<proteinExistence type="predicted"/>
<protein>
    <submittedName>
        <fullName evidence="2">Uncharacterized protein</fullName>
    </submittedName>
</protein>
<sequence length="45" mass="5248">MSNKLFHHAITKSSKKQQTSGRFDWNNNNGLFARCDAFPCWFISI</sequence>
<gene>
    <name evidence="2" type="ORF">BRAPAZ1V2_A08P16520.2</name>
</gene>
<dbReference type="EMBL" id="LS974624">
    <property type="protein sequence ID" value="CAG7897986.1"/>
    <property type="molecule type" value="Genomic_DNA"/>
</dbReference>
<dbReference type="Proteomes" id="UP000694005">
    <property type="component" value="Chromosome A08"/>
</dbReference>
<evidence type="ECO:0000256" key="1">
    <source>
        <dbReference type="SAM" id="MobiDB-lite"/>
    </source>
</evidence>
<dbReference type="Gramene" id="A08p16520.2_BraZ1">
    <property type="protein sequence ID" value="A08p16520.2_BraZ1.CDS"/>
    <property type="gene ID" value="A08g16520.2_BraZ1"/>
</dbReference>
<feature type="region of interest" description="Disordered" evidence="1">
    <location>
        <begin position="1"/>
        <end position="21"/>
    </location>
</feature>
<organism evidence="2 3">
    <name type="scientific">Brassica campestris</name>
    <name type="common">Field mustard</name>
    <dbReference type="NCBI Taxonomy" id="3711"/>
    <lineage>
        <taxon>Eukaryota</taxon>
        <taxon>Viridiplantae</taxon>
        <taxon>Streptophyta</taxon>
        <taxon>Embryophyta</taxon>
        <taxon>Tracheophyta</taxon>
        <taxon>Spermatophyta</taxon>
        <taxon>Magnoliopsida</taxon>
        <taxon>eudicotyledons</taxon>
        <taxon>Gunneridae</taxon>
        <taxon>Pentapetalae</taxon>
        <taxon>rosids</taxon>
        <taxon>malvids</taxon>
        <taxon>Brassicales</taxon>
        <taxon>Brassicaceae</taxon>
        <taxon>Brassiceae</taxon>
        <taxon>Brassica</taxon>
    </lineage>
</organism>
<name>A0A8D9M4E9_BRACM</name>
<dbReference type="AlphaFoldDB" id="A0A8D9M4E9"/>